<reference evidence="3" key="1">
    <citation type="submission" date="2016-10" db="EMBL/GenBank/DDBJ databases">
        <authorList>
            <person name="Varghese N."/>
            <person name="Submissions S."/>
        </authorList>
    </citation>
    <scope>NUCLEOTIDE SEQUENCE [LARGE SCALE GENOMIC DNA]</scope>
    <source>
        <strain evidence="3">DSM 27839</strain>
    </source>
</reference>
<dbReference type="EMBL" id="FNNP01000001">
    <property type="protein sequence ID" value="SDW73702.1"/>
    <property type="molecule type" value="Genomic_DNA"/>
</dbReference>
<evidence type="ECO:0000313" key="3">
    <source>
        <dbReference type="Proteomes" id="UP000183400"/>
    </source>
</evidence>
<name>A0A1H2VZ56_9RHOB</name>
<organism evidence="2 3">
    <name type="scientific">Ruegeria halocynthiae</name>
    <dbReference type="NCBI Taxonomy" id="985054"/>
    <lineage>
        <taxon>Bacteria</taxon>
        <taxon>Pseudomonadati</taxon>
        <taxon>Pseudomonadota</taxon>
        <taxon>Alphaproteobacteria</taxon>
        <taxon>Rhodobacterales</taxon>
        <taxon>Roseobacteraceae</taxon>
        <taxon>Ruegeria</taxon>
    </lineage>
</organism>
<dbReference type="Gene3D" id="2.40.160.20">
    <property type="match status" value="1"/>
</dbReference>
<protein>
    <submittedName>
        <fullName evidence="2">Lipid A 3-O-deacylase (PagL)</fullName>
    </submittedName>
</protein>
<dbReference type="Proteomes" id="UP000183400">
    <property type="component" value="Unassembled WGS sequence"/>
</dbReference>
<sequence length="161" mass="17297">MKSLVILAFTLMAATAAQAQSIVFGAGYADYSSSDGEDQAIFSLEYQHRSFYEATRFSATWGAALSVDTDGDTHVGAGLIGLYSFADRWFVEGSVMPGYYSDSNEGNDLGGSFQIRSLLGLGYTLNSGNKLSIAITHKSNASTQEDNPGVNALLLRYHHAF</sequence>
<feature type="chain" id="PRO_5010350454" evidence="1">
    <location>
        <begin position="20"/>
        <end position="161"/>
    </location>
</feature>
<accession>A0A1H2VZ56</accession>
<proteinExistence type="predicted"/>
<evidence type="ECO:0000256" key="1">
    <source>
        <dbReference type="SAM" id="SignalP"/>
    </source>
</evidence>
<dbReference type="Pfam" id="PF09411">
    <property type="entry name" value="PagL"/>
    <property type="match status" value="1"/>
</dbReference>
<dbReference type="STRING" id="985054.SAMN05444358_1011628"/>
<evidence type="ECO:0000313" key="2">
    <source>
        <dbReference type="EMBL" id="SDW73702.1"/>
    </source>
</evidence>
<dbReference type="RefSeq" id="WP_074735903.1">
    <property type="nucleotide sequence ID" value="NZ_FNNP01000001.1"/>
</dbReference>
<gene>
    <name evidence="2" type="ORF">SAMN05444358_1011628</name>
</gene>
<dbReference type="OrthoDB" id="6199047at2"/>
<keyword evidence="1" id="KW-0732">Signal</keyword>
<keyword evidence="3" id="KW-1185">Reference proteome</keyword>
<dbReference type="AlphaFoldDB" id="A0A1H2VZ56"/>
<dbReference type="InterPro" id="IPR018550">
    <property type="entry name" value="Lipid-A_deacylase-rel"/>
</dbReference>
<feature type="signal peptide" evidence="1">
    <location>
        <begin position="1"/>
        <end position="19"/>
    </location>
</feature>